<sequence>MFKFTYLRWCRSRQHFGTVTILPTLKTPKYTNPKHPSGDLLQSYGTDVATVTTVHIVSYSYNRIMNPHNHAARAQLATVPIPKVQSVVRLQRMNWQPPTGADCQRYSGVSPQIQNHVRMLPNAMADMYYTAIPPNLLSVFQFLSQLYLG</sequence>
<dbReference type="AlphaFoldDB" id="A0A6G1JBT2"/>
<organism evidence="1 2">
    <name type="scientific">Lentithecium fluviatile CBS 122367</name>
    <dbReference type="NCBI Taxonomy" id="1168545"/>
    <lineage>
        <taxon>Eukaryota</taxon>
        <taxon>Fungi</taxon>
        <taxon>Dikarya</taxon>
        <taxon>Ascomycota</taxon>
        <taxon>Pezizomycotina</taxon>
        <taxon>Dothideomycetes</taxon>
        <taxon>Pleosporomycetidae</taxon>
        <taxon>Pleosporales</taxon>
        <taxon>Massarineae</taxon>
        <taxon>Lentitheciaceae</taxon>
        <taxon>Lentithecium</taxon>
    </lineage>
</organism>
<accession>A0A6G1JBT2</accession>
<evidence type="ECO:0000313" key="2">
    <source>
        <dbReference type="Proteomes" id="UP000799291"/>
    </source>
</evidence>
<gene>
    <name evidence="1" type="ORF">K458DRAFT_385447</name>
</gene>
<dbReference type="Proteomes" id="UP000799291">
    <property type="component" value="Unassembled WGS sequence"/>
</dbReference>
<dbReference type="EMBL" id="MU005574">
    <property type="protein sequence ID" value="KAF2687878.1"/>
    <property type="molecule type" value="Genomic_DNA"/>
</dbReference>
<protein>
    <submittedName>
        <fullName evidence="1">Uncharacterized protein</fullName>
    </submittedName>
</protein>
<evidence type="ECO:0000313" key="1">
    <source>
        <dbReference type="EMBL" id="KAF2687878.1"/>
    </source>
</evidence>
<dbReference type="OrthoDB" id="5418695at2759"/>
<reference evidence="1" key="1">
    <citation type="journal article" date="2020" name="Stud. Mycol.">
        <title>101 Dothideomycetes genomes: a test case for predicting lifestyles and emergence of pathogens.</title>
        <authorList>
            <person name="Haridas S."/>
            <person name="Albert R."/>
            <person name="Binder M."/>
            <person name="Bloem J."/>
            <person name="Labutti K."/>
            <person name="Salamov A."/>
            <person name="Andreopoulos B."/>
            <person name="Baker S."/>
            <person name="Barry K."/>
            <person name="Bills G."/>
            <person name="Bluhm B."/>
            <person name="Cannon C."/>
            <person name="Castanera R."/>
            <person name="Culley D."/>
            <person name="Daum C."/>
            <person name="Ezra D."/>
            <person name="Gonzalez J."/>
            <person name="Henrissat B."/>
            <person name="Kuo A."/>
            <person name="Liang C."/>
            <person name="Lipzen A."/>
            <person name="Lutzoni F."/>
            <person name="Magnuson J."/>
            <person name="Mondo S."/>
            <person name="Nolan M."/>
            <person name="Ohm R."/>
            <person name="Pangilinan J."/>
            <person name="Park H.-J."/>
            <person name="Ramirez L."/>
            <person name="Alfaro M."/>
            <person name="Sun H."/>
            <person name="Tritt A."/>
            <person name="Yoshinaga Y."/>
            <person name="Zwiers L.-H."/>
            <person name="Turgeon B."/>
            <person name="Goodwin S."/>
            <person name="Spatafora J."/>
            <person name="Crous P."/>
            <person name="Grigoriev I."/>
        </authorList>
    </citation>
    <scope>NUCLEOTIDE SEQUENCE</scope>
    <source>
        <strain evidence="1">CBS 122367</strain>
    </source>
</reference>
<proteinExistence type="predicted"/>
<keyword evidence="2" id="KW-1185">Reference proteome</keyword>
<name>A0A6G1JBT2_9PLEO</name>